<feature type="domain" description="Xylose isomerase-like TIM barrel" evidence="1">
    <location>
        <begin position="20"/>
        <end position="243"/>
    </location>
</feature>
<dbReference type="SUPFAM" id="SSF51658">
    <property type="entry name" value="Xylose isomerase-like"/>
    <property type="match status" value="1"/>
</dbReference>
<accession>A0ABU1F9X0</accession>
<comment type="caution">
    <text evidence="2">The sequence shown here is derived from an EMBL/GenBank/DDBJ whole genome shotgun (WGS) entry which is preliminary data.</text>
</comment>
<dbReference type="Pfam" id="PF01261">
    <property type="entry name" value="AP_endonuc_2"/>
    <property type="match status" value="1"/>
</dbReference>
<name>A0ABU1F9X0_9RHOB</name>
<dbReference type="PANTHER" id="PTHR12110">
    <property type="entry name" value="HYDROXYPYRUVATE ISOMERASE"/>
    <property type="match status" value="1"/>
</dbReference>
<sequence length="290" mass="30340">MRQILWPGVLGSLDYAVQVQIAQAAGFDGLTISPLTVRQLADRGLDAAAIRGIAADRGVALTHLDGMTSWAPVWLPPQDSPMYARYHARFSFSASECLDMCGALGLGRLVAVPMFGHGTLPMDEVIAAFAAFCARAADQGVVVELEFMPYAGLRTLAEALAVLEGAGAANSGLVLDTWHLCRATQDLEADLALLARHPGRCTALQLADARDAARPADPFADLTANGRELPGEGALPVARITAAALRNNPALDSIGPEPSSAHYLDLPPADLGRRAGETTRAALAAGRALT</sequence>
<proteinExistence type="predicted"/>
<dbReference type="PANTHER" id="PTHR12110:SF48">
    <property type="entry name" value="BLL3656 PROTEIN"/>
    <property type="match status" value="1"/>
</dbReference>
<dbReference type="InterPro" id="IPR050312">
    <property type="entry name" value="IolE/XylAMocC-like"/>
</dbReference>
<keyword evidence="3" id="KW-1185">Reference proteome</keyword>
<evidence type="ECO:0000313" key="2">
    <source>
        <dbReference type="EMBL" id="MDR5653647.1"/>
    </source>
</evidence>
<evidence type="ECO:0000259" key="1">
    <source>
        <dbReference type="Pfam" id="PF01261"/>
    </source>
</evidence>
<dbReference type="Proteomes" id="UP001247754">
    <property type="component" value="Unassembled WGS sequence"/>
</dbReference>
<dbReference type="EMBL" id="JAVKPH010000015">
    <property type="protein sequence ID" value="MDR5653647.1"/>
    <property type="molecule type" value="Genomic_DNA"/>
</dbReference>
<dbReference type="InterPro" id="IPR013022">
    <property type="entry name" value="Xyl_isomerase-like_TIM-brl"/>
</dbReference>
<organism evidence="2 3">
    <name type="scientific">Ruixingdingia sedimenti</name>
    <dbReference type="NCBI Taxonomy" id="3073604"/>
    <lineage>
        <taxon>Bacteria</taxon>
        <taxon>Pseudomonadati</taxon>
        <taxon>Pseudomonadota</taxon>
        <taxon>Alphaproteobacteria</taxon>
        <taxon>Rhodobacterales</taxon>
        <taxon>Paracoccaceae</taxon>
        <taxon>Ruixingdingia</taxon>
    </lineage>
</organism>
<gene>
    <name evidence="2" type="ORF">RGD00_13595</name>
</gene>
<dbReference type="RefSeq" id="WP_310457883.1">
    <property type="nucleotide sequence ID" value="NZ_JAVKPH010000015.1"/>
</dbReference>
<evidence type="ECO:0000313" key="3">
    <source>
        <dbReference type="Proteomes" id="UP001247754"/>
    </source>
</evidence>
<dbReference type="InterPro" id="IPR036237">
    <property type="entry name" value="Xyl_isomerase-like_sf"/>
</dbReference>
<reference evidence="2 3" key="1">
    <citation type="submission" date="2023-09" db="EMBL/GenBank/DDBJ databases">
        <title>Xinfangfangia sedmenti sp. nov., isolated the sedment.</title>
        <authorList>
            <person name="Xu L."/>
        </authorList>
    </citation>
    <scope>NUCLEOTIDE SEQUENCE [LARGE SCALE GENOMIC DNA]</scope>
    <source>
        <strain evidence="2 3">LG-4</strain>
    </source>
</reference>
<protein>
    <submittedName>
        <fullName evidence="2">TIM barrel protein</fullName>
    </submittedName>
</protein>
<dbReference type="Gene3D" id="3.20.20.150">
    <property type="entry name" value="Divalent-metal-dependent TIM barrel enzymes"/>
    <property type="match status" value="1"/>
</dbReference>